<comment type="caution">
    <text evidence="1">The sequence shown here is derived from an EMBL/GenBank/DDBJ whole genome shotgun (WGS) entry which is preliminary data.</text>
</comment>
<evidence type="ECO:0000313" key="1">
    <source>
        <dbReference type="EMBL" id="KAF9738678.1"/>
    </source>
</evidence>
<dbReference type="EMBL" id="WJXW01000003">
    <property type="protein sequence ID" value="KAF9738678.1"/>
    <property type="molecule type" value="Genomic_DNA"/>
</dbReference>
<accession>A0A9P6GNK1</accession>
<keyword evidence="2" id="KW-1185">Reference proteome</keyword>
<protein>
    <submittedName>
        <fullName evidence="1">Uncharacterized protein</fullName>
    </submittedName>
</protein>
<name>A0A9P6GNK1_9PLEO</name>
<organism evidence="1 2">
    <name type="scientific">Paraphaeosphaeria minitans</name>
    <dbReference type="NCBI Taxonomy" id="565426"/>
    <lineage>
        <taxon>Eukaryota</taxon>
        <taxon>Fungi</taxon>
        <taxon>Dikarya</taxon>
        <taxon>Ascomycota</taxon>
        <taxon>Pezizomycotina</taxon>
        <taxon>Dothideomycetes</taxon>
        <taxon>Pleosporomycetidae</taxon>
        <taxon>Pleosporales</taxon>
        <taxon>Massarineae</taxon>
        <taxon>Didymosphaeriaceae</taxon>
        <taxon>Paraphaeosphaeria</taxon>
    </lineage>
</organism>
<evidence type="ECO:0000313" key="2">
    <source>
        <dbReference type="Proteomes" id="UP000756921"/>
    </source>
</evidence>
<dbReference type="Proteomes" id="UP000756921">
    <property type="component" value="Unassembled WGS sequence"/>
</dbReference>
<gene>
    <name evidence="1" type="ORF">PMIN01_03961</name>
</gene>
<dbReference type="AlphaFoldDB" id="A0A9P6GNK1"/>
<reference evidence="1" key="1">
    <citation type="journal article" date="2020" name="Mol. Plant Microbe Interact.">
        <title>Genome Sequence of the Biocontrol Agent Coniothyrium minitans strain Conio (IMI 134523).</title>
        <authorList>
            <person name="Patel D."/>
            <person name="Shittu T.A."/>
            <person name="Baroncelli R."/>
            <person name="Muthumeenakshi S."/>
            <person name="Osborne T.H."/>
            <person name="Janganan T.K."/>
            <person name="Sreenivasaprasad S."/>
        </authorList>
    </citation>
    <scope>NUCLEOTIDE SEQUENCE</scope>
    <source>
        <strain evidence="1">Conio</strain>
    </source>
</reference>
<dbReference type="OrthoDB" id="3778180at2759"/>
<proteinExistence type="predicted"/>
<sequence length="191" mass="21573">MHTSSILGALPTVPATSNPSCSGRRIRGPPKVLKVYFIPACNQVLKSSIIHFQKKEGGFFQHPALIVTSDRHSRTAEFYAITSYPPKAIHDLKMYLYLGDTVDDEGPGTLKLAAKSDRMPRDSYLNLDQRFAIEWEYLNKMPWGVDVNIDGEDRKKLDFKISQLEAQQNRYIYKSLLASFHVVAPGTIVML</sequence>